<gene>
    <name evidence="5" type="ORF">C7457_0393</name>
</gene>
<comment type="catalytic activity">
    <reaction evidence="2">
        <text>arsenite(in) + ATP + H2O = arsenite(out) + ADP + phosphate + H(+)</text>
        <dbReference type="Rhea" id="RHEA:11348"/>
        <dbReference type="ChEBI" id="CHEBI:15377"/>
        <dbReference type="ChEBI" id="CHEBI:15378"/>
        <dbReference type="ChEBI" id="CHEBI:29242"/>
        <dbReference type="ChEBI" id="CHEBI:30616"/>
        <dbReference type="ChEBI" id="CHEBI:43474"/>
        <dbReference type="ChEBI" id="CHEBI:456216"/>
        <dbReference type="EC" id="7.3.2.7"/>
    </reaction>
</comment>
<dbReference type="GO" id="GO:0005524">
    <property type="term" value="F:ATP binding"/>
    <property type="evidence" value="ECO:0007669"/>
    <property type="project" value="UniProtKB-KW"/>
</dbReference>
<evidence type="ECO:0000313" key="5">
    <source>
        <dbReference type="EMBL" id="RKQ63519.1"/>
    </source>
</evidence>
<dbReference type="SUPFAM" id="SSF52540">
    <property type="entry name" value="P-loop containing nucleoside triphosphate hydrolases"/>
    <property type="match status" value="1"/>
</dbReference>
<keyword evidence="5" id="KW-0547">Nucleotide-binding</keyword>
<dbReference type="RefSeq" id="WP_121169764.1">
    <property type="nucleotide sequence ID" value="NZ_RBIE01000001.1"/>
</dbReference>
<dbReference type="OrthoDB" id="9780677at2"/>
<sequence>MKSVNLKGFNVFFLSGKGGVGKSTLSTSLALSLSKKGFKTLLVSLDPAHSLSILLKEELGGSPTQVIQNLFSLEVDLERSMREYLKRVEKEAEKIVSPALIGNVKNQIELAYYSPGALELAAVDSIYQIMRKYEGNFEKFVFDTAPSGYTVRLMASPDKLLNWVDSLIKMREESLKYRKMAGEPVGRDPVVEVLRRRREEYSFLGKVFKSPKTFFGVVVNPGKLSLEIGKRTVEELERAGVRVNLILANRFQGKGGNLFGKPTLYFPPLKEEPIGIESLEPFVELFLKVL</sequence>
<keyword evidence="6" id="KW-1185">Reference proteome</keyword>
<feature type="domain" description="ArsA/GET3 Anion-transporting ATPase-like" evidence="4">
    <location>
        <begin position="10"/>
        <end position="250"/>
    </location>
</feature>
<organism evidence="5 6">
    <name type="scientific">Thermovibrio guaymasensis</name>
    <dbReference type="NCBI Taxonomy" id="240167"/>
    <lineage>
        <taxon>Bacteria</taxon>
        <taxon>Pseudomonadati</taxon>
        <taxon>Aquificota</taxon>
        <taxon>Aquificia</taxon>
        <taxon>Desulfurobacteriales</taxon>
        <taxon>Desulfurobacteriaceae</taxon>
        <taxon>Thermovibrio</taxon>
    </lineage>
</organism>
<name>A0A420W886_9BACT</name>
<dbReference type="NCBIfam" id="TIGR00345">
    <property type="entry name" value="GET3_arsA_TRC40"/>
    <property type="match status" value="1"/>
</dbReference>
<evidence type="ECO:0000256" key="3">
    <source>
        <dbReference type="ARBA" id="ARBA00066752"/>
    </source>
</evidence>
<dbReference type="InterPro" id="IPR025723">
    <property type="entry name" value="ArsA/GET3_ATPase-like"/>
</dbReference>
<dbReference type="CDD" id="cd02035">
    <property type="entry name" value="ArsA"/>
    <property type="match status" value="1"/>
</dbReference>
<accession>A0A420W886</accession>
<dbReference type="Gene3D" id="3.40.50.300">
    <property type="entry name" value="P-loop containing nucleotide triphosphate hydrolases"/>
    <property type="match status" value="1"/>
</dbReference>
<evidence type="ECO:0000256" key="2">
    <source>
        <dbReference type="ARBA" id="ARBA00052296"/>
    </source>
</evidence>
<protein>
    <recommendedName>
        <fullName evidence="3">arsenite-transporting ATPase</fullName>
        <ecNumber evidence="3">7.3.2.7</ecNumber>
    </recommendedName>
</protein>
<reference evidence="5 6" key="1">
    <citation type="submission" date="2018-10" db="EMBL/GenBank/DDBJ databases">
        <title>Genomic Encyclopedia of Type Strains, Phase IV (KMG-IV): sequencing the most valuable type-strain genomes for metagenomic binning, comparative biology and taxonomic classification.</title>
        <authorList>
            <person name="Goeker M."/>
        </authorList>
    </citation>
    <scope>NUCLEOTIDE SEQUENCE [LARGE SCALE GENOMIC DNA]</scope>
    <source>
        <strain evidence="5 6">DSM 15521</strain>
    </source>
</reference>
<dbReference type="GO" id="GO:0016887">
    <property type="term" value="F:ATP hydrolysis activity"/>
    <property type="evidence" value="ECO:0007669"/>
    <property type="project" value="InterPro"/>
</dbReference>
<dbReference type="InterPro" id="IPR016300">
    <property type="entry name" value="ATPase_ArsA/GET3"/>
</dbReference>
<evidence type="ECO:0000313" key="6">
    <source>
        <dbReference type="Proteomes" id="UP000280881"/>
    </source>
</evidence>
<evidence type="ECO:0000256" key="1">
    <source>
        <dbReference type="ARBA" id="ARBA00011040"/>
    </source>
</evidence>
<dbReference type="EMBL" id="RBIE01000001">
    <property type="protein sequence ID" value="RKQ63519.1"/>
    <property type="molecule type" value="Genomic_DNA"/>
</dbReference>
<comment type="similarity">
    <text evidence="1">Belongs to the arsA ATPase family.</text>
</comment>
<comment type="caution">
    <text evidence="5">The sequence shown here is derived from an EMBL/GenBank/DDBJ whole genome shotgun (WGS) entry which is preliminary data.</text>
</comment>
<dbReference type="GO" id="GO:0015446">
    <property type="term" value="F:ATPase-coupled arsenite transmembrane transporter activity"/>
    <property type="evidence" value="ECO:0007669"/>
    <property type="project" value="UniProtKB-EC"/>
</dbReference>
<dbReference type="EC" id="7.3.2.7" evidence="3"/>
<keyword evidence="5" id="KW-0067">ATP-binding</keyword>
<dbReference type="Pfam" id="PF02374">
    <property type="entry name" value="ArsA_ATPase"/>
    <property type="match status" value="1"/>
</dbReference>
<dbReference type="AlphaFoldDB" id="A0A420W886"/>
<proteinExistence type="inferred from homology"/>
<dbReference type="PANTHER" id="PTHR10803">
    <property type="entry name" value="ARSENICAL PUMP-DRIVING ATPASE ARSENITE-TRANSLOCATING ATPASE"/>
    <property type="match status" value="1"/>
</dbReference>
<evidence type="ECO:0000259" key="4">
    <source>
        <dbReference type="Pfam" id="PF02374"/>
    </source>
</evidence>
<dbReference type="InterPro" id="IPR027417">
    <property type="entry name" value="P-loop_NTPase"/>
</dbReference>
<dbReference type="Proteomes" id="UP000280881">
    <property type="component" value="Unassembled WGS sequence"/>
</dbReference>
<dbReference type="PANTHER" id="PTHR10803:SF3">
    <property type="entry name" value="ATPASE GET3"/>
    <property type="match status" value="1"/>
</dbReference>